<reference evidence="6 7" key="1">
    <citation type="submission" date="2023-01" db="EMBL/GenBank/DDBJ databases">
        <title>Minimal conservation of predation-associated metabolite biosynthetic gene clusters underscores biosynthetic potential of Myxococcota including descriptions for ten novel species: Archangium lansinium sp. nov., Myxococcus landrumus sp. nov., Nannocystis bai.</title>
        <authorList>
            <person name="Ahearne A."/>
            <person name="Stevens C."/>
            <person name="Dowd S."/>
        </authorList>
    </citation>
    <scope>NUCLEOTIDE SEQUENCE [LARGE SCALE GENOMIC DNA]</scope>
    <source>
        <strain evidence="6 7">WIWO2</strain>
    </source>
</reference>
<evidence type="ECO:0000259" key="5">
    <source>
        <dbReference type="PROSITE" id="PS51175"/>
    </source>
</evidence>
<dbReference type="SUPFAM" id="SSF51445">
    <property type="entry name" value="(Trans)glycosidases"/>
    <property type="match status" value="1"/>
</dbReference>
<dbReference type="Pfam" id="PF03422">
    <property type="entry name" value="CBM_6"/>
    <property type="match status" value="1"/>
</dbReference>
<dbReference type="InterPro" id="IPR001764">
    <property type="entry name" value="Glyco_hydro_3_N"/>
</dbReference>
<dbReference type="SUPFAM" id="SSF52279">
    <property type="entry name" value="Beta-D-glucan exohydrolase, C-terminal domain"/>
    <property type="match status" value="1"/>
</dbReference>
<dbReference type="RefSeq" id="WP_272103676.1">
    <property type="nucleotide sequence ID" value="NZ_JAQNDK010000006.1"/>
</dbReference>
<dbReference type="InterPro" id="IPR026891">
    <property type="entry name" value="Fn3-like"/>
</dbReference>
<comment type="similarity">
    <text evidence="1">Belongs to the glycosyl hydrolase 3 family.</text>
</comment>
<feature type="domain" description="CBM6" evidence="5">
    <location>
        <begin position="873"/>
        <end position="994"/>
    </location>
</feature>
<dbReference type="Gene3D" id="3.20.20.300">
    <property type="entry name" value="Glycoside hydrolase, family 3, N-terminal domain"/>
    <property type="match status" value="1"/>
</dbReference>
<dbReference type="SUPFAM" id="SSF50370">
    <property type="entry name" value="Ricin B-like lectins"/>
    <property type="match status" value="1"/>
</dbReference>
<dbReference type="Pfam" id="PF14310">
    <property type="entry name" value="Fn3-like"/>
    <property type="match status" value="1"/>
</dbReference>
<accession>A0ABT5CHY7</accession>
<dbReference type="PRINTS" id="PR00133">
    <property type="entry name" value="GLHYDRLASE3"/>
</dbReference>
<dbReference type="PANTHER" id="PTHR42721:SF3">
    <property type="entry name" value="BETA-D-XYLOSIDASE 5-RELATED"/>
    <property type="match status" value="1"/>
</dbReference>
<dbReference type="EMBL" id="JAQNDK010000006">
    <property type="protein sequence ID" value="MDC0685409.1"/>
    <property type="molecule type" value="Genomic_DNA"/>
</dbReference>
<keyword evidence="2 4" id="KW-0732">Signal</keyword>
<dbReference type="CDD" id="cd23343">
    <property type="entry name" value="beta-trefoil_FSCN_BglX-like"/>
    <property type="match status" value="1"/>
</dbReference>
<dbReference type="SMART" id="SM00606">
    <property type="entry name" value="CBD_IV"/>
    <property type="match status" value="1"/>
</dbReference>
<proteinExistence type="inferred from homology"/>
<dbReference type="Gene3D" id="2.60.40.10">
    <property type="entry name" value="Immunoglobulins"/>
    <property type="match status" value="1"/>
</dbReference>
<comment type="caution">
    <text evidence="6">The sequence shown here is derived from an EMBL/GenBank/DDBJ whole genome shotgun (WGS) entry which is preliminary data.</text>
</comment>
<sequence length="994" mass="107796">MSTSSRFQRIAASAPLVLALTFQPSGSSAGETLPFQDPGLPIEVRVSDLLGRLTLDEKISLLHQFQPAIPRLGIPDFKAGTEALHGVAWSTDRDNGGAVVTATGTVFPQAIGLATTWNPDLIRQVGEAVGDEVRGYHALAPRVWGLQVWAPVVNLLRDPRWGRNEEGYSEDPLLSGAIATAYGRGLEGDDPLYLKTAPVIKHYLANNNEIRRDTTSSNLRPRVKHEYDELAFKLPIAADAVTGVMTSYNLVNGRPATVNPDVGEVVRSWTEKTLYNVSDAWAPNNLTASQKYFATSEEAFAATLLAGVDSFTVDDANSARTIEILHSALAQGLLTEEDIDASVEHVLSVRLRLGDFDLDGGPYADIGPEVIDSPEHRQLARRAADEAMVLLENRRRLLPLNPAATRRIAVVGPLSDTLYTDWYSGALPYRVTPLDGIRERLPDATVLSSEGVDRIVLRDVASGRYVTAGADEDGDILRVSAASAGPTEEFDVFDWGQGIVTLRSAANGKVVDRFNFGPNFANQAAQPYGWFVQQQFALEPQGDGTHVIRYAGYEKAFDWAGPEVYLTIAEDGALALTATDAAHAAHFAVDVVRSGVDEAVRAATGADAAVVVVGSMPFINGREDHDRTSMALAEWQSALVRAVLAANPRTILVLEASYPLTIPWEKLRVPAILWTNHAGQETGHAISDVLFGDHNPAGRLTQTWYRSAGDLPDVLEYDIIKARRTYLYFDGDPLYPFGYGLSYSTFGYDNLQLSARSVQAGDPISVRVDVTNTSLRAGDEVVQLYSRQPSSRDPQPVKQLRAFRRIHLAPGEKRTVELAFAASDLAHWDVTRGRWVLEAAGVELMVGSSSADIRRSAVVRVRGERIPARDLARETRALDFDDYAGIELVDESMEWGDAVGATAGGWLRFSDVELGSGASHFSGGFARAEAGDALVEIRLDDPVRGKVVGTAVVPSTGDVYAYTTAAAELDGAYGRHDVYLVFRGAARLSTFAID</sequence>
<dbReference type="InterPro" id="IPR035992">
    <property type="entry name" value="Ricin_B-like_lectins"/>
</dbReference>
<feature type="signal peptide" evidence="4">
    <location>
        <begin position="1"/>
        <end position="29"/>
    </location>
</feature>
<dbReference type="SUPFAM" id="SSF49785">
    <property type="entry name" value="Galactose-binding domain-like"/>
    <property type="match status" value="1"/>
</dbReference>
<dbReference type="Gene3D" id="2.60.120.380">
    <property type="match status" value="1"/>
</dbReference>
<dbReference type="InterPro" id="IPR002772">
    <property type="entry name" value="Glyco_hydro_3_C"/>
</dbReference>
<dbReference type="Pfam" id="PF01915">
    <property type="entry name" value="Glyco_hydro_3_C"/>
    <property type="match status" value="1"/>
</dbReference>
<dbReference type="InterPro" id="IPR008979">
    <property type="entry name" value="Galactose-bd-like_sf"/>
</dbReference>
<dbReference type="Gene3D" id="3.40.50.1700">
    <property type="entry name" value="Glycoside hydrolase family 3 C-terminal domain"/>
    <property type="match status" value="1"/>
</dbReference>
<evidence type="ECO:0000313" key="6">
    <source>
        <dbReference type="EMBL" id="MDC0685409.1"/>
    </source>
</evidence>
<dbReference type="PANTHER" id="PTHR42721">
    <property type="entry name" value="SUGAR HYDROLASE-RELATED"/>
    <property type="match status" value="1"/>
</dbReference>
<dbReference type="InterPro" id="IPR036962">
    <property type="entry name" value="Glyco_hydro_3_N_sf"/>
</dbReference>
<keyword evidence="7" id="KW-1185">Reference proteome</keyword>
<dbReference type="Pfam" id="PF00933">
    <property type="entry name" value="Glyco_hydro_3"/>
    <property type="match status" value="1"/>
</dbReference>
<keyword evidence="3 6" id="KW-0378">Hydrolase</keyword>
<evidence type="ECO:0000256" key="3">
    <source>
        <dbReference type="ARBA" id="ARBA00022801"/>
    </source>
</evidence>
<dbReference type="InterPro" id="IPR017853">
    <property type="entry name" value="GH"/>
</dbReference>
<dbReference type="CDD" id="cd04084">
    <property type="entry name" value="CBM6_xylanase-like"/>
    <property type="match status" value="1"/>
</dbReference>
<dbReference type="InterPro" id="IPR005084">
    <property type="entry name" value="CBM6"/>
</dbReference>
<dbReference type="GO" id="GO:0016787">
    <property type="term" value="F:hydrolase activity"/>
    <property type="evidence" value="ECO:0007669"/>
    <property type="project" value="UniProtKB-KW"/>
</dbReference>
<protein>
    <submittedName>
        <fullName evidence="6">Glycoside hydrolase family 3 C-terminal domain-containing protein</fullName>
    </submittedName>
</protein>
<organism evidence="6 7">
    <name type="scientific">Sorangium atrum</name>
    <dbReference type="NCBI Taxonomy" id="2995308"/>
    <lineage>
        <taxon>Bacteria</taxon>
        <taxon>Pseudomonadati</taxon>
        <taxon>Myxococcota</taxon>
        <taxon>Polyangia</taxon>
        <taxon>Polyangiales</taxon>
        <taxon>Polyangiaceae</taxon>
        <taxon>Sorangium</taxon>
    </lineage>
</organism>
<dbReference type="Gene3D" id="2.60.120.260">
    <property type="entry name" value="Galactose-binding domain-like"/>
    <property type="match status" value="1"/>
</dbReference>
<evidence type="ECO:0000313" key="7">
    <source>
        <dbReference type="Proteomes" id="UP001217485"/>
    </source>
</evidence>
<dbReference type="PROSITE" id="PS51175">
    <property type="entry name" value="CBM6"/>
    <property type="match status" value="1"/>
</dbReference>
<dbReference type="InterPro" id="IPR013783">
    <property type="entry name" value="Ig-like_fold"/>
</dbReference>
<dbReference type="SMART" id="SM01217">
    <property type="entry name" value="Fn3_like"/>
    <property type="match status" value="1"/>
</dbReference>
<evidence type="ECO:0000256" key="2">
    <source>
        <dbReference type="ARBA" id="ARBA00022729"/>
    </source>
</evidence>
<evidence type="ECO:0000256" key="4">
    <source>
        <dbReference type="SAM" id="SignalP"/>
    </source>
</evidence>
<dbReference type="InterPro" id="IPR044993">
    <property type="entry name" value="BXL"/>
</dbReference>
<dbReference type="Proteomes" id="UP001217485">
    <property type="component" value="Unassembled WGS sequence"/>
</dbReference>
<dbReference type="InterPro" id="IPR006584">
    <property type="entry name" value="Cellulose-bd_IV"/>
</dbReference>
<name>A0ABT5CHY7_9BACT</name>
<dbReference type="InterPro" id="IPR036881">
    <property type="entry name" value="Glyco_hydro_3_C_sf"/>
</dbReference>
<feature type="chain" id="PRO_5046114926" evidence="4">
    <location>
        <begin position="30"/>
        <end position="994"/>
    </location>
</feature>
<gene>
    <name evidence="6" type="ORF">POL72_47325</name>
</gene>
<evidence type="ECO:0000256" key="1">
    <source>
        <dbReference type="ARBA" id="ARBA00005336"/>
    </source>
</evidence>